<name>A0A3P1WP17_9ACTN</name>
<gene>
    <name evidence="8" type="ORF">EII35_13050</name>
</gene>
<dbReference type="PIRSF" id="PIRSF000164">
    <property type="entry name" value="DHO_oxidase"/>
    <property type="match status" value="1"/>
</dbReference>
<dbReference type="RefSeq" id="WP_125228904.1">
    <property type="nucleotide sequence ID" value="NZ_RQYT01000042.1"/>
</dbReference>
<dbReference type="InterPro" id="IPR050074">
    <property type="entry name" value="DHO_dehydrogenase"/>
</dbReference>
<dbReference type="EMBL" id="RQYT01000042">
    <property type="protein sequence ID" value="RRD48369.1"/>
    <property type="molecule type" value="Genomic_DNA"/>
</dbReference>
<proteinExistence type="predicted"/>
<evidence type="ECO:0000313" key="8">
    <source>
        <dbReference type="EMBL" id="RRD48369.1"/>
    </source>
</evidence>
<feature type="domain" description="Dihydroorotate dehydrogenase catalytic" evidence="7">
    <location>
        <begin position="4"/>
        <end position="292"/>
    </location>
</feature>
<dbReference type="AlphaFoldDB" id="A0A3P1WP17"/>
<reference evidence="8 9" key="1">
    <citation type="submission" date="2018-11" db="EMBL/GenBank/DDBJ databases">
        <title>Genomes From Bacteria Associated with the Canine Oral Cavity: a Test Case for Automated Genome-Based Taxonomic Assignment.</title>
        <authorList>
            <person name="Coil D.A."/>
            <person name="Jospin G."/>
            <person name="Darling A.E."/>
            <person name="Wallis C."/>
            <person name="Davis I.J."/>
            <person name="Harris S."/>
            <person name="Eisen J.A."/>
            <person name="Holcombe L.J."/>
            <person name="O'Flynn C."/>
        </authorList>
    </citation>
    <scope>NUCLEOTIDE SEQUENCE [LARGE SCALE GENOMIC DNA]</scope>
    <source>
        <strain evidence="8 9">OH2822_COT-296</strain>
    </source>
</reference>
<comment type="pathway">
    <text evidence="2">Pyrimidine metabolism; UMP biosynthesis via de novo pathway.</text>
</comment>
<dbReference type="GO" id="GO:0006207">
    <property type="term" value="P:'de novo' pyrimidine nucleobase biosynthetic process"/>
    <property type="evidence" value="ECO:0007669"/>
    <property type="project" value="TreeGrafter"/>
</dbReference>
<comment type="caution">
    <text evidence="8">The sequence shown here is derived from an EMBL/GenBank/DDBJ whole genome shotgun (WGS) entry which is preliminary data.</text>
</comment>
<evidence type="ECO:0000256" key="3">
    <source>
        <dbReference type="ARBA" id="ARBA00022630"/>
    </source>
</evidence>
<sequence length="337" mass="35988">MADLSTRYLGLELRNPVIASAGPLSQTRDDIVALADAGVGAVTMFSLFEEQVAREAERQIVLEESYEELFLEATSFFPNVPQGTGDAVSSYLRLVEEAASSIDVPLIASLNGASHGGWTRSAKRLQEAGASAIELNIYYVPGDLTATGQQVEQRHLDILGAVKREVSVPVAVKLSPYFSSVGAMCRHLDEAGADGLVLFNRFFQPDIDLERVEVTSGVTLSHPDDARLPRTWIAVLHEHLRASLAASSGVDQAGDVVKYILAGADVVGTTSALVRHGIPHATTLIDGLNQWLDGHQLTLAEARGMLAVPAEAHPAAYERAGYVSALEKAKTTYGSLA</sequence>
<evidence type="ECO:0000313" key="9">
    <source>
        <dbReference type="Proteomes" id="UP000280935"/>
    </source>
</evidence>
<protein>
    <submittedName>
        <fullName evidence="8">Dihydroorotate dehydrogenase-like protein</fullName>
    </submittedName>
</protein>
<dbReference type="PANTHER" id="PTHR48109">
    <property type="entry name" value="DIHYDROOROTATE DEHYDROGENASE (QUINONE), MITOCHONDRIAL-RELATED"/>
    <property type="match status" value="1"/>
</dbReference>
<evidence type="ECO:0000256" key="5">
    <source>
        <dbReference type="ARBA" id="ARBA00022975"/>
    </source>
</evidence>
<dbReference type="SUPFAM" id="SSF51395">
    <property type="entry name" value="FMN-linked oxidoreductases"/>
    <property type="match status" value="1"/>
</dbReference>
<comment type="cofactor">
    <cofactor evidence="1">
        <name>FMN</name>
        <dbReference type="ChEBI" id="CHEBI:58210"/>
    </cofactor>
</comment>
<dbReference type="NCBIfam" id="NF005741">
    <property type="entry name" value="PRK07565.1"/>
    <property type="match status" value="1"/>
</dbReference>
<keyword evidence="5" id="KW-0665">Pyrimidine biosynthesis</keyword>
<dbReference type="InterPro" id="IPR013785">
    <property type="entry name" value="Aldolase_TIM"/>
</dbReference>
<organism evidence="8 9">
    <name type="scientific">Arachnia propionica</name>
    <dbReference type="NCBI Taxonomy" id="1750"/>
    <lineage>
        <taxon>Bacteria</taxon>
        <taxon>Bacillati</taxon>
        <taxon>Actinomycetota</taxon>
        <taxon>Actinomycetes</taxon>
        <taxon>Propionibacteriales</taxon>
        <taxon>Propionibacteriaceae</taxon>
        <taxon>Arachnia</taxon>
    </lineage>
</organism>
<evidence type="ECO:0000259" key="7">
    <source>
        <dbReference type="Pfam" id="PF01180"/>
    </source>
</evidence>
<evidence type="ECO:0000256" key="4">
    <source>
        <dbReference type="ARBA" id="ARBA00022643"/>
    </source>
</evidence>
<keyword evidence="6" id="KW-0560">Oxidoreductase</keyword>
<dbReference type="Gene3D" id="3.20.20.70">
    <property type="entry name" value="Aldolase class I"/>
    <property type="match status" value="1"/>
</dbReference>
<dbReference type="InterPro" id="IPR012135">
    <property type="entry name" value="Dihydroorotate_DH_1_2"/>
</dbReference>
<dbReference type="Proteomes" id="UP000280935">
    <property type="component" value="Unassembled WGS sequence"/>
</dbReference>
<dbReference type="PANTHER" id="PTHR48109:SF3">
    <property type="entry name" value="SLL0744 PROTEIN"/>
    <property type="match status" value="1"/>
</dbReference>
<dbReference type="GO" id="GO:0044205">
    <property type="term" value="P:'de novo' UMP biosynthetic process"/>
    <property type="evidence" value="ECO:0007669"/>
    <property type="project" value="UniProtKB-UniPathway"/>
</dbReference>
<keyword evidence="3" id="KW-0285">Flavoprotein</keyword>
<evidence type="ECO:0000256" key="6">
    <source>
        <dbReference type="ARBA" id="ARBA00023002"/>
    </source>
</evidence>
<evidence type="ECO:0000256" key="1">
    <source>
        <dbReference type="ARBA" id="ARBA00001917"/>
    </source>
</evidence>
<dbReference type="UniPathway" id="UPA00070"/>
<dbReference type="OrthoDB" id="9794954at2"/>
<dbReference type="GO" id="GO:0004152">
    <property type="term" value="F:dihydroorotate dehydrogenase activity"/>
    <property type="evidence" value="ECO:0007669"/>
    <property type="project" value="InterPro"/>
</dbReference>
<dbReference type="GO" id="GO:0005737">
    <property type="term" value="C:cytoplasm"/>
    <property type="evidence" value="ECO:0007669"/>
    <property type="project" value="InterPro"/>
</dbReference>
<evidence type="ECO:0000256" key="2">
    <source>
        <dbReference type="ARBA" id="ARBA00004725"/>
    </source>
</evidence>
<accession>A0A3P1WP17</accession>
<dbReference type="Pfam" id="PF01180">
    <property type="entry name" value="DHO_dh"/>
    <property type="match status" value="1"/>
</dbReference>
<keyword evidence="4" id="KW-0288">FMN</keyword>
<dbReference type="InterPro" id="IPR005720">
    <property type="entry name" value="Dihydroorotate_DH_cat"/>
</dbReference>